<dbReference type="EMBL" id="SIRE01000004">
    <property type="protein sequence ID" value="TBL80836.1"/>
    <property type="molecule type" value="Genomic_DNA"/>
</dbReference>
<dbReference type="AlphaFoldDB" id="A0A4Q9DWQ4"/>
<evidence type="ECO:0000313" key="2">
    <source>
        <dbReference type="Proteomes" id="UP000293142"/>
    </source>
</evidence>
<reference evidence="1 2" key="1">
    <citation type="submission" date="2019-02" db="EMBL/GenBank/DDBJ databases">
        <title>Paenibacillus sp. nov., isolated from surface-sterilized tissue of Thalictrum simplex L.</title>
        <authorList>
            <person name="Tuo L."/>
        </authorList>
    </citation>
    <scope>NUCLEOTIDE SEQUENCE [LARGE SCALE GENOMIC DNA]</scope>
    <source>
        <strain evidence="1 2">N2SHLJ1</strain>
    </source>
</reference>
<evidence type="ECO:0000313" key="1">
    <source>
        <dbReference type="EMBL" id="TBL80836.1"/>
    </source>
</evidence>
<keyword evidence="2" id="KW-1185">Reference proteome</keyword>
<organism evidence="1 2">
    <name type="scientific">Paenibacillus thalictri</name>
    <dbReference type="NCBI Taxonomy" id="2527873"/>
    <lineage>
        <taxon>Bacteria</taxon>
        <taxon>Bacillati</taxon>
        <taxon>Bacillota</taxon>
        <taxon>Bacilli</taxon>
        <taxon>Bacillales</taxon>
        <taxon>Paenibacillaceae</taxon>
        <taxon>Paenibacillus</taxon>
    </lineage>
</organism>
<dbReference type="OrthoDB" id="1913526at2"/>
<accession>A0A4Q9DWQ4</accession>
<protein>
    <submittedName>
        <fullName evidence="1">Uncharacterized protein</fullName>
    </submittedName>
</protein>
<gene>
    <name evidence="1" type="ORF">EYB31_06360</name>
</gene>
<name>A0A4Q9DWQ4_9BACL</name>
<comment type="caution">
    <text evidence="1">The sequence shown here is derived from an EMBL/GenBank/DDBJ whole genome shotgun (WGS) entry which is preliminary data.</text>
</comment>
<dbReference type="Proteomes" id="UP000293142">
    <property type="component" value="Unassembled WGS sequence"/>
</dbReference>
<sequence>MPERSYSIQAPIGASTAEPYEVPALVHRPCSEPTCILSRPPLNEHGKSITTHRKVSISPEIKLFCSWNICDYRFLKTKQQAIQEWETSPWPKDKSLTRANVIKEWEKFYRRK</sequence>
<proteinExistence type="predicted"/>